<dbReference type="Gene3D" id="1.10.10.10">
    <property type="entry name" value="Winged helix-like DNA-binding domain superfamily/Winged helix DNA-binding domain"/>
    <property type="match status" value="1"/>
</dbReference>
<dbReference type="InterPro" id="IPR036388">
    <property type="entry name" value="WH-like_DNA-bd_sf"/>
</dbReference>
<organism evidence="1 2">
    <name type="scientific">Rhodovibrio sodomensis</name>
    <dbReference type="NCBI Taxonomy" id="1088"/>
    <lineage>
        <taxon>Bacteria</taxon>
        <taxon>Pseudomonadati</taxon>
        <taxon>Pseudomonadota</taxon>
        <taxon>Alphaproteobacteria</taxon>
        <taxon>Rhodospirillales</taxon>
        <taxon>Rhodovibrionaceae</taxon>
        <taxon>Rhodovibrio</taxon>
    </lineage>
</organism>
<gene>
    <name evidence="1" type="ORF">CKO28_15135</name>
</gene>
<keyword evidence="2" id="KW-1185">Reference proteome</keyword>
<comment type="caution">
    <text evidence="1">The sequence shown here is derived from an EMBL/GenBank/DDBJ whole genome shotgun (WGS) entry which is preliminary data.</text>
</comment>
<dbReference type="Proteomes" id="UP001296873">
    <property type="component" value="Unassembled WGS sequence"/>
</dbReference>
<accession>A0ABS1DHB1</accession>
<protein>
    <recommendedName>
        <fullName evidence="3">MarR family transcriptional regulator</fullName>
    </recommendedName>
</protein>
<proteinExistence type="predicted"/>
<evidence type="ECO:0008006" key="3">
    <source>
        <dbReference type="Google" id="ProtNLM"/>
    </source>
</evidence>
<name>A0ABS1DHB1_9PROT</name>
<sequence length="129" mass="14885">MSYSPDQRRVYLDMIEQVGQRWLLLFRGDPDMYSAAYWDLLTTLWRAGQPMRKTDALAAMHGIRSPHTAGKYVDAAISRGLILEEDNPRDARSKVLKLSPEMQRRLDAFFDEALVDLLDAARRVQDRSD</sequence>
<dbReference type="SUPFAM" id="SSF46785">
    <property type="entry name" value="Winged helix' DNA-binding domain"/>
    <property type="match status" value="1"/>
</dbReference>
<evidence type="ECO:0000313" key="2">
    <source>
        <dbReference type="Proteomes" id="UP001296873"/>
    </source>
</evidence>
<evidence type="ECO:0000313" key="1">
    <source>
        <dbReference type="EMBL" id="MBK1669371.1"/>
    </source>
</evidence>
<dbReference type="RefSeq" id="WP_200341703.1">
    <property type="nucleotide sequence ID" value="NZ_NRRL01000046.1"/>
</dbReference>
<dbReference type="EMBL" id="NRRL01000046">
    <property type="protein sequence ID" value="MBK1669371.1"/>
    <property type="molecule type" value="Genomic_DNA"/>
</dbReference>
<reference evidence="1 2" key="1">
    <citation type="journal article" date="2020" name="Microorganisms">
        <title>Osmotic Adaptation and Compatible Solute Biosynthesis of Phototrophic Bacteria as Revealed from Genome Analyses.</title>
        <authorList>
            <person name="Imhoff J.F."/>
            <person name="Rahn T."/>
            <person name="Kunzel S."/>
            <person name="Keller A."/>
            <person name="Neulinger S.C."/>
        </authorList>
    </citation>
    <scope>NUCLEOTIDE SEQUENCE [LARGE SCALE GENOMIC DNA]</scope>
    <source>
        <strain evidence="1 2">DSM 9895</strain>
    </source>
</reference>
<dbReference type="InterPro" id="IPR036390">
    <property type="entry name" value="WH_DNA-bd_sf"/>
</dbReference>